<feature type="transmembrane region" description="Helical" evidence="1">
    <location>
        <begin position="223"/>
        <end position="244"/>
    </location>
</feature>
<proteinExistence type="predicted"/>
<feature type="transmembrane region" description="Helical" evidence="1">
    <location>
        <begin position="125"/>
        <end position="143"/>
    </location>
</feature>
<dbReference type="EMBL" id="CP069127">
    <property type="protein sequence ID" value="QRG66192.1"/>
    <property type="molecule type" value="Genomic_DNA"/>
</dbReference>
<feature type="transmembrane region" description="Helical" evidence="1">
    <location>
        <begin position="30"/>
        <end position="52"/>
    </location>
</feature>
<gene>
    <name evidence="2" type="ORF">JNE38_21940</name>
</gene>
<keyword evidence="1" id="KW-0812">Transmembrane</keyword>
<keyword evidence="3" id="KW-1185">Reference proteome</keyword>
<keyword evidence="1" id="KW-1133">Transmembrane helix</keyword>
<keyword evidence="1" id="KW-0472">Membrane</keyword>
<feature type="transmembrane region" description="Helical" evidence="1">
    <location>
        <begin position="98"/>
        <end position="119"/>
    </location>
</feature>
<accession>A0ABX7FKJ0</accession>
<evidence type="ECO:0000256" key="1">
    <source>
        <dbReference type="SAM" id="Phobius"/>
    </source>
</evidence>
<sequence length="277" mass="32055">MPHPYWYGGLVFISLLLLCFTLWKKRDGRLLVLHFALAGLIDPFEYIILILYPAYQYFPSLTGDLWIDNMLGAISSNDFIVPAVAVIGAAFHLRVYWLVLFSVLFMLVECLFLSFAVFGHFWWEIPYSGIGILLFLLIGRYLWKLILRGPLKKPVLFLYIFFVFLFIYGSCHFIQAHLLDVHDLNIGWFPDQIRDHLALSEAIEILVALLTSAAFFFNRTGQLLIAVVLIAFDTSLMALKIIQVDNVWEFIFYVLLQFISIWVVHKIVKYGTQTQVS</sequence>
<feature type="transmembrane region" description="Helical" evidence="1">
    <location>
        <begin position="6"/>
        <end position="23"/>
    </location>
</feature>
<feature type="transmembrane region" description="Helical" evidence="1">
    <location>
        <begin position="196"/>
        <end position="216"/>
    </location>
</feature>
<organism evidence="2 3">
    <name type="scientific">Brevibacillus choshinensis</name>
    <dbReference type="NCBI Taxonomy" id="54911"/>
    <lineage>
        <taxon>Bacteria</taxon>
        <taxon>Bacillati</taxon>
        <taxon>Bacillota</taxon>
        <taxon>Bacilli</taxon>
        <taxon>Bacillales</taxon>
        <taxon>Paenibacillaceae</taxon>
        <taxon>Brevibacillus</taxon>
    </lineage>
</organism>
<evidence type="ECO:0000313" key="2">
    <source>
        <dbReference type="EMBL" id="QRG66192.1"/>
    </source>
</evidence>
<name>A0ABX7FKJ0_BRECH</name>
<reference evidence="2 3" key="1">
    <citation type="submission" date="2021-01" db="EMBL/GenBank/DDBJ databases">
        <title>Identification of strong promoters based on the transcriptome of Brevibacillus choshinensis.</title>
        <authorList>
            <person name="Yao D."/>
            <person name="Zhang K."/>
            <person name="Wu J."/>
        </authorList>
    </citation>
    <scope>NUCLEOTIDE SEQUENCE [LARGE SCALE GENOMIC DNA]</scope>
    <source>
        <strain evidence="2 3">HPD31-SP3</strain>
    </source>
</reference>
<feature type="transmembrane region" description="Helical" evidence="1">
    <location>
        <begin position="72"/>
        <end position="91"/>
    </location>
</feature>
<feature type="transmembrane region" description="Helical" evidence="1">
    <location>
        <begin position="155"/>
        <end position="176"/>
    </location>
</feature>
<evidence type="ECO:0000313" key="3">
    <source>
        <dbReference type="Proteomes" id="UP000596248"/>
    </source>
</evidence>
<dbReference type="Proteomes" id="UP000596248">
    <property type="component" value="Chromosome"/>
</dbReference>
<dbReference type="RefSeq" id="WP_203353258.1">
    <property type="nucleotide sequence ID" value="NZ_CP069127.1"/>
</dbReference>
<protein>
    <submittedName>
        <fullName evidence="2">Uncharacterized protein</fullName>
    </submittedName>
</protein>
<feature type="transmembrane region" description="Helical" evidence="1">
    <location>
        <begin position="250"/>
        <end position="268"/>
    </location>
</feature>